<evidence type="ECO:0000313" key="1">
    <source>
        <dbReference type="EMBL" id="TWO70029.1"/>
    </source>
</evidence>
<sequence length="152" mass="16722">MPRRLTATDVCAVSGYTRDELHATLKVLWPYREEKAAPRVARQFTPHDLVVLSVTQTLESRLGLRRAALSVLGEPLRAALSGPKEASRKARLVISIDPSTVEYLDRSITEKEGLVVALGPIFEKVDDYLSYGGQGILPLAPEVISSRVRKAN</sequence>
<dbReference type="AlphaFoldDB" id="A0A562ZN68"/>
<comment type="caution">
    <text evidence="1">The sequence shown here is derived from an EMBL/GenBank/DDBJ whole genome shotgun (WGS) entry which is preliminary data.</text>
</comment>
<gene>
    <name evidence="1" type="ORF">FN976_16940</name>
</gene>
<accession>A0A562ZN68</accession>
<dbReference type="Proteomes" id="UP000318199">
    <property type="component" value="Unassembled WGS sequence"/>
</dbReference>
<dbReference type="EMBL" id="VOBQ01000013">
    <property type="protein sequence ID" value="TWO70029.1"/>
    <property type="molecule type" value="Genomic_DNA"/>
</dbReference>
<dbReference type="RefSeq" id="WP_145894224.1">
    <property type="nucleotide sequence ID" value="NZ_VOBQ01000013.1"/>
</dbReference>
<organism evidence="1 2">
    <name type="scientific">Caenimonas sedimenti</name>
    <dbReference type="NCBI Taxonomy" id="2596921"/>
    <lineage>
        <taxon>Bacteria</taxon>
        <taxon>Pseudomonadati</taxon>
        <taxon>Pseudomonadota</taxon>
        <taxon>Betaproteobacteria</taxon>
        <taxon>Burkholderiales</taxon>
        <taxon>Comamonadaceae</taxon>
        <taxon>Caenimonas</taxon>
    </lineage>
</organism>
<evidence type="ECO:0000313" key="2">
    <source>
        <dbReference type="Proteomes" id="UP000318199"/>
    </source>
</evidence>
<dbReference type="OrthoDB" id="8903813at2"/>
<proteinExistence type="predicted"/>
<protein>
    <recommendedName>
        <fullName evidence="3">MerR family transcriptional regulator</fullName>
    </recommendedName>
</protein>
<keyword evidence="2" id="KW-1185">Reference proteome</keyword>
<reference evidence="1 2" key="1">
    <citation type="submission" date="2019-07" db="EMBL/GenBank/DDBJ databases">
        <title>Caenimonas sedimenti sp. nov., isolated from activated sludge.</title>
        <authorList>
            <person name="Xu J."/>
        </authorList>
    </citation>
    <scope>NUCLEOTIDE SEQUENCE [LARGE SCALE GENOMIC DNA]</scope>
    <source>
        <strain evidence="1 2">HX-9-20</strain>
    </source>
</reference>
<name>A0A562ZN68_9BURK</name>
<evidence type="ECO:0008006" key="3">
    <source>
        <dbReference type="Google" id="ProtNLM"/>
    </source>
</evidence>